<evidence type="ECO:0008006" key="6">
    <source>
        <dbReference type="Google" id="ProtNLM"/>
    </source>
</evidence>
<proteinExistence type="predicted"/>
<reference evidence="3 4" key="1">
    <citation type="journal article" date="2015" name="Genome Announc.">
        <title>Expanding the biotechnology potential of lactobacilli through comparative genomics of 213 strains and associated genera.</title>
        <authorList>
            <person name="Sun Z."/>
            <person name="Harris H.M."/>
            <person name="McCann A."/>
            <person name="Guo C."/>
            <person name="Argimon S."/>
            <person name="Zhang W."/>
            <person name="Yang X."/>
            <person name="Jeffery I.B."/>
            <person name="Cooney J.C."/>
            <person name="Kagawa T.F."/>
            <person name="Liu W."/>
            <person name="Song Y."/>
            <person name="Salvetti E."/>
            <person name="Wrobel A."/>
            <person name="Rasinkangas P."/>
            <person name="Parkhill J."/>
            <person name="Rea M.C."/>
            <person name="O'Sullivan O."/>
            <person name="Ritari J."/>
            <person name="Douillard F.P."/>
            <person name="Paul Ross R."/>
            <person name="Yang R."/>
            <person name="Briner A.E."/>
            <person name="Felis G.E."/>
            <person name="de Vos W.M."/>
            <person name="Barrangou R."/>
            <person name="Klaenhammer T.R."/>
            <person name="Caufield P.W."/>
            <person name="Cui Y."/>
            <person name="Zhang H."/>
            <person name="O'Toole P.W."/>
        </authorList>
    </citation>
    <scope>NUCLEOTIDE SEQUENCE [LARGE SCALE GENOMIC DNA]</scope>
    <source>
        <strain evidence="3 4">DSM 22696</strain>
    </source>
</reference>
<dbReference type="RefSeq" id="WP_057808873.1">
    <property type="nucleotide sequence ID" value="NZ_BJUD01000001.1"/>
</dbReference>
<feature type="transmembrane region" description="Helical" evidence="1">
    <location>
        <begin position="39"/>
        <end position="59"/>
    </location>
</feature>
<keyword evidence="1" id="KW-1133">Transmembrane helix</keyword>
<dbReference type="Pfam" id="PF17255">
    <property type="entry name" value="EbsA"/>
    <property type="match status" value="1"/>
</dbReference>
<keyword evidence="1" id="KW-0812">Transmembrane</keyword>
<dbReference type="PATRIC" id="fig|348151.3.peg.861"/>
<comment type="caution">
    <text evidence="3">The sequence shown here is derived from an EMBL/GenBank/DDBJ whole genome shotgun (WGS) entry which is preliminary data.</text>
</comment>
<evidence type="ECO:0000256" key="1">
    <source>
        <dbReference type="SAM" id="Phobius"/>
    </source>
</evidence>
<name>A0A0R2L692_9LACO</name>
<evidence type="ECO:0000313" key="4">
    <source>
        <dbReference type="Proteomes" id="UP000051139"/>
    </source>
</evidence>
<keyword evidence="1" id="KW-0472">Membrane</keyword>
<organism evidence="3 4">
    <name type="scientific">Furfurilactobacillus siliginis</name>
    <dbReference type="NCBI Taxonomy" id="348151"/>
    <lineage>
        <taxon>Bacteria</taxon>
        <taxon>Bacillati</taxon>
        <taxon>Bacillota</taxon>
        <taxon>Bacilli</taxon>
        <taxon>Lactobacillales</taxon>
        <taxon>Lactobacillaceae</taxon>
        <taxon>Furfurilactobacillus</taxon>
    </lineage>
</organism>
<dbReference type="EMBL" id="BJUD01000001">
    <property type="protein sequence ID" value="GEK27720.1"/>
    <property type="molecule type" value="Genomic_DNA"/>
</dbReference>
<evidence type="ECO:0000313" key="5">
    <source>
        <dbReference type="Proteomes" id="UP000321429"/>
    </source>
</evidence>
<dbReference type="Proteomes" id="UP000051139">
    <property type="component" value="Unassembled WGS sequence"/>
</dbReference>
<dbReference type="STRING" id="348151.IV55_GL000836"/>
<evidence type="ECO:0000313" key="2">
    <source>
        <dbReference type="EMBL" id="GEK27720.1"/>
    </source>
</evidence>
<gene>
    <name evidence="3" type="ORF">IV55_GL000836</name>
    <name evidence="2" type="ORF">LSI01_00310</name>
</gene>
<sequence length="125" mass="14758">MTKHRFFYRPSGLTAIIVWSWTAIFFFGGVIFQYEMAKFNWPAIIIAGLFLLFLLWQFIGRQIIIDGQNLRIRRLLAHRSLVVNIQQLEQHTFTGHTWQFEVQGKHYALRLSKHALNTIEQLVNA</sequence>
<protein>
    <recommendedName>
        <fullName evidence="6">Pore-forming protein</fullName>
    </recommendedName>
</protein>
<dbReference type="AlphaFoldDB" id="A0A0R2L692"/>
<dbReference type="InterPro" id="IPR020215">
    <property type="entry name" value="EbsA-like"/>
</dbReference>
<dbReference type="OrthoDB" id="2317184at2"/>
<evidence type="ECO:0000313" key="3">
    <source>
        <dbReference type="EMBL" id="KRN96961.1"/>
    </source>
</evidence>
<feature type="transmembrane region" description="Helical" evidence="1">
    <location>
        <begin position="12"/>
        <end position="33"/>
    </location>
</feature>
<reference evidence="2 5" key="2">
    <citation type="submission" date="2019-07" db="EMBL/GenBank/DDBJ databases">
        <title>Whole genome shotgun sequence of Lactobacillus siliginis NBRC 101315.</title>
        <authorList>
            <person name="Hosoyama A."/>
            <person name="Uohara A."/>
            <person name="Ohji S."/>
            <person name="Ichikawa N."/>
        </authorList>
    </citation>
    <scope>NUCLEOTIDE SEQUENCE [LARGE SCALE GENOMIC DNA]</scope>
    <source>
        <strain evidence="2 5">NBRC 101315</strain>
    </source>
</reference>
<dbReference type="EMBL" id="JQCB01000002">
    <property type="protein sequence ID" value="KRN96961.1"/>
    <property type="molecule type" value="Genomic_DNA"/>
</dbReference>
<dbReference type="Proteomes" id="UP000321429">
    <property type="component" value="Unassembled WGS sequence"/>
</dbReference>
<accession>A0A0R2L692</accession>
<keyword evidence="4" id="KW-1185">Reference proteome</keyword>